<dbReference type="AlphaFoldDB" id="A0A2G5VQF8"/>
<evidence type="ECO:0000256" key="1">
    <source>
        <dbReference type="SAM" id="Coils"/>
    </source>
</evidence>
<organism evidence="3 4">
    <name type="scientific">Caenorhabditis nigoni</name>
    <dbReference type="NCBI Taxonomy" id="1611254"/>
    <lineage>
        <taxon>Eukaryota</taxon>
        <taxon>Metazoa</taxon>
        <taxon>Ecdysozoa</taxon>
        <taxon>Nematoda</taxon>
        <taxon>Chromadorea</taxon>
        <taxon>Rhabditida</taxon>
        <taxon>Rhabditina</taxon>
        <taxon>Rhabditomorpha</taxon>
        <taxon>Rhabditoidea</taxon>
        <taxon>Rhabditidae</taxon>
        <taxon>Peloderinae</taxon>
        <taxon>Caenorhabditis</taxon>
    </lineage>
</organism>
<comment type="caution">
    <text evidence="3">The sequence shown here is derived from an EMBL/GenBank/DDBJ whole genome shotgun (WGS) entry which is preliminary data.</text>
</comment>
<evidence type="ECO:0000313" key="3">
    <source>
        <dbReference type="EMBL" id="PIC54059.1"/>
    </source>
</evidence>
<sequence>MTTIKQEINDEPDGAEGPERKRLRRAEDQGSTSDQDAQIIQLLLQNETLNNQNSELKMRIEQLEEALRNRPAIDISNKLEEMDHWIKKLEKIHDEDIDLLKKSMSDLAENLKQEFAGKIDIFSQKFDGKIDTLSQKVDGKIDIFSQKIDKMEKSQQKKSDKMAGKVEDNAEDLQKLSRKISKIDKSMKAENEKTMKHMEEKFEKFQKRIFEKIDKSAEKEEENGQRKVIF</sequence>
<dbReference type="EMBL" id="PDUG01000001">
    <property type="protein sequence ID" value="PIC54059.1"/>
    <property type="molecule type" value="Genomic_DNA"/>
</dbReference>
<dbReference type="OrthoDB" id="10428579at2759"/>
<proteinExistence type="predicted"/>
<feature type="coiled-coil region" evidence="1">
    <location>
        <begin position="39"/>
        <end position="69"/>
    </location>
</feature>
<feature type="coiled-coil region" evidence="1">
    <location>
        <begin position="173"/>
        <end position="208"/>
    </location>
</feature>
<protein>
    <submittedName>
        <fullName evidence="3">Uncharacterized protein</fullName>
    </submittedName>
</protein>
<dbReference type="Proteomes" id="UP000230233">
    <property type="component" value="Chromosome I"/>
</dbReference>
<accession>A0A2G5VQF8</accession>
<feature type="compositionally biased region" description="Basic and acidic residues" evidence="2">
    <location>
        <begin position="17"/>
        <end position="28"/>
    </location>
</feature>
<evidence type="ECO:0000313" key="4">
    <source>
        <dbReference type="Proteomes" id="UP000230233"/>
    </source>
</evidence>
<name>A0A2G5VQF8_9PELO</name>
<reference evidence="4" key="1">
    <citation type="submission" date="2017-10" db="EMBL/GenBank/DDBJ databases">
        <title>Rapid genome shrinkage in a self-fertile nematode reveals novel sperm competition proteins.</title>
        <authorList>
            <person name="Yin D."/>
            <person name="Schwarz E.M."/>
            <person name="Thomas C.G."/>
            <person name="Felde R.L."/>
            <person name="Korf I.F."/>
            <person name="Cutter A.D."/>
            <person name="Schartner C.M."/>
            <person name="Ralston E.J."/>
            <person name="Meyer B.J."/>
            <person name="Haag E.S."/>
        </authorList>
    </citation>
    <scope>NUCLEOTIDE SEQUENCE [LARGE SCALE GENOMIC DNA]</scope>
    <source>
        <strain evidence="4">JU1422</strain>
    </source>
</reference>
<keyword evidence="4" id="KW-1185">Reference proteome</keyword>
<dbReference type="Gene3D" id="1.20.120.20">
    <property type="entry name" value="Apolipoprotein"/>
    <property type="match status" value="1"/>
</dbReference>
<keyword evidence="1" id="KW-0175">Coiled coil</keyword>
<gene>
    <name evidence="3" type="primary">Cnig_chr_I.g3475</name>
    <name evidence="3" type="ORF">B9Z55_003475</name>
</gene>
<feature type="region of interest" description="Disordered" evidence="2">
    <location>
        <begin position="1"/>
        <end position="36"/>
    </location>
</feature>
<evidence type="ECO:0000256" key="2">
    <source>
        <dbReference type="SAM" id="MobiDB-lite"/>
    </source>
</evidence>